<evidence type="ECO:0000313" key="3">
    <source>
        <dbReference type="EMBL" id="MFC5472106.1"/>
    </source>
</evidence>
<dbReference type="Proteomes" id="UP001596105">
    <property type="component" value="Unassembled WGS sequence"/>
</dbReference>
<dbReference type="RefSeq" id="WP_378083875.1">
    <property type="nucleotide sequence ID" value="NZ_JBHSMH010000114.1"/>
</dbReference>
<dbReference type="SUPFAM" id="SSF51126">
    <property type="entry name" value="Pectin lyase-like"/>
    <property type="match status" value="1"/>
</dbReference>
<reference evidence="4" key="1">
    <citation type="journal article" date="2019" name="Int. J. Syst. Evol. Microbiol.">
        <title>The Global Catalogue of Microorganisms (GCM) 10K type strain sequencing project: providing services to taxonomists for standard genome sequencing and annotation.</title>
        <authorList>
            <consortium name="The Broad Institute Genomics Platform"/>
            <consortium name="The Broad Institute Genome Sequencing Center for Infectious Disease"/>
            <person name="Wu L."/>
            <person name="Ma J."/>
        </authorList>
    </citation>
    <scope>NUCLEOTIDE SEQUENCE [LARGE SCALE GENOMIC DNA]</scope>
    <source>
        <strain evidence="4">CCUG 57113</strain>
    </source>
</reference>
<evidence type="ECO:0000256" key="1">
    <source>
        <dbReference type="ARBA" id="ARBA00022729"/>
    </source>
</evidence>
<keyword evidence="1" id="KW-0732">Signal</keyword>
<keyword evidence="4" id="KW-1185">Reference proteome</keyword>
<evidence type="ECO:0000313" key="4">
    <source>
        <dbReference type="Proteomes" id="UP001596105"/>
    </source>
</evidence>
<dbReference type="EMBL" id="JBHSMH010000114">
    <property type="protein sequence ID" value="MFC5472106.1"/>
    <property type="molecule type" value="Genomic_DNA"/>
</dbReference>
<proteinExistence type="predicted"/>
<feature type="non-terminal residue" evidence="3">
    <location>
        <position position="1068"/>
    </location>
</feature>
<name>A0ABW0M3F3_9BACL</name>
<accession>A0ABW0M3F3</accession>
<feature type="domain" description="SbsA Ig-like" evidence="2">
    <location>
        <begin position="46"/>
        <end position="151"/>
    </location>
</feature>
<feature type="non-terminal residue" evidence="3">
    <location>
        <position position="1"/>
    </location>
</feature>
<dbReference type="Pfam" id="PF13205">
    <property type="entry name" value="Big_5"/>
    <property type="match status" value="1"/>
</dbReference>
<evidence type="ECO:0000259" key="2">
    <source>
        <dbReference type="Pfam" id="PF13205"/>
    </source>
</evidence>
<organism evidence="3 4">
    <name type="scientific">Cohnella suwonensis</name>
    <dbReference type="NCBI Taxonomy" id="696072"/>
    <lineage>
        <taxon>Bacteria</taxon>
        <taxon>Bacillati</taxon>
        <taxon>Bacillota</taxon>
        <taxon>Bacilli</taxon>
        <taxon>Bacillales</taxon>
        <taxon>Paenibacillaceae</taxon>
        <taxon>Cohnella</taxon>
    </lineage>
</organism>
<comment type="caution">
    <text evidence="3">The sequence shown here is derived from an EMBL/GenBank/DDBJ whole genome shotgun (WGS) entry which is preliminary data.</text>
</comment>
<gene>
    <name evidence="3" type="ORF">ACFPPD_25825</name>
</gene>
<dbReference type="InterPro" id="IPR032812">
    <property type="entry name" value="SbsA_Ig"/>
</dbReference>
<sequence>GHFPASLPGLNLGTAARVADFDHDGDLDIYARVNGASSDLYYENVNSPPRLTAFTPVSNATSVGVSDNITLTFSHSSALSRGSGTISIKVDDGDGNFANDVTFESFLANDARVSLTGNASSSTVTINPTGILSANTSYYLVIAPTAFVDADNRGFVTLVSNRFHSGIPEPAVTQAGNSLDNLSDRTLLSFTTASGGSTAPTLTATGAATTFIQGMSGGVDLFSGVTAAANDSGETFTDATFTVTNVSDATEYLSIAGTNVALTDGTSGTIAGVGSYSVSVSAGTATASLTGLSASDAQMGGLIDGVQFYSSDASVTAGNRVVTLTTVGDSGSSNNSATVSRAATVSVVASNAVLTVTSSGDVDTGGDNTDLAGDISDGGGLTLREAIYWANANAGADTIELATSVTLASGITAPTQSLLIDGNGYTINGGSQSGFQIETAGVHFVLQDVSLTNFSDSNNSVTGGIIGYSSNAKNSSLGIYNVHLFNNDVRTFGNGLIDLFTGSFTTFYLEVDNSSIYDNTMFGGLSAEGAINIWDNVGLDNHSISIANSAIYNNVGVNGGGVAALLLQSSTAGSANTRVSIANSTFTASDVGIKFAFYNNATGGTVDVRNSIIAGNTDNIATFQNSASGVYTLNSVNSIMSGAVDFVNSGSEDYRLASTASNAINGGDAYYVTGALDVRRMDRIRQSTVDIGAYESEWASGTVPTVDLDTGTNGNDATATFSTGGITFLPNIAITQSDSDARVYTATVAITSGDIKDIGDETLSLTQAQINAALGFGITVTGNNSTSLTLTGGATLADFKTVLGQIKYNDTAATPTIGDRRITVDVNDDLAATQRTATITTATPDTTAPTLSLTSASATTDTATTLNFTSDEAGTYYYVVYAAADAAPNAATIAAQGTALAKGTAAAGAAPNTASVSGLTASTGYKAYVIVKDAAGNASGVATISFTTTATPDTTAPTLSLTSASATTDTATTLNFTSDEAGTYYYVVYAAADAAPDAATIAAQGTAAAKGTAGASAAANTASVSGLTASTAYKAYAIVKDAAGNASSVATILFTTTATSDTTAPTLS</sequence>
<protein>
    <submittedName>
        <fullName evidence="3">Ig-like domain-containing protein</fullName>
    </submittedName>
</protein>
<dbReference type="InterPro" id="IPR011050">
    <property type="entry name" value="Pectin_lyase_fold/virulence"/>
</dbReference>